<dbReference type="FunFam" id="3.90.950.10:FF:000001">
    <property type="entry name" value="dITP/XTP pyrophosphatase"/>
    <property type="match status" value="1"/>
</dbReference>
<evidence type="ECO:0000256" key="10">
    <source>
        <dbReference type="HAMAP-Rule" id="MF_01405"/>
    </source>
</evidence>
<evidence type="ECO:0000313" key="12">
    <source>
        <dbReference type="EMBL" id="POF62283.1"/>
    </source>
</evidence>
<feature type="binding site" evidence="10">
    <location>
        <begin position="19"/>
        <end position="24"/>
    </location>
    <ligand>
        <name>substrate</name>
    </ligand>
</feature>
<comment type="subunit">
    <text evidence="2 10">Homodimer.</text>
</comment>
<keyword evidence="13" id="KW-1185">Reference proteome</keyword>
<dbReference type="PANTHER" id="PTHR11067">
    <property type="entry name" value="INOSINE TRIPHOSPHATE PYROPHOSPHATASE/HAM1 PROTEIN"/>
    <property type="match status" value="1"/>
</dbReference>
<dbReference type="GO" id="GO:0009146">
    <property type="term" value="P:purine nucleoside triphosphate catabolic process"/>
    <property type="evidence" value="ECO:0007669"/>
    <property type="project" value="UniProtKB-UniRule"/>
</dbReference>
<keyword evidence="7 10" id="KW-0546">Nucleotide metabolism</keyword>
<evidence type="ECO:0000256" key="9">
    <source>
        <dbReference type="ARBA" id="ARBA00052017"/>
    </source>
</evidence>
<dbReference type="AlphaFoldDB" id="A0A2S3W157"/>
<evidence type="ECO:0000256" key="1">
    <source>
        <dbReference type="ARBA" id="ARBA00008023"/>
    </source>
</evidence>
<gene>
    <name evidence="12" type="ORF">KMAL_20740</name>
</gene>
<evidence type="ECO:0000256" key="8">
    <source>
        <dbReference type="ARBA" id="ARBA00051875"/>
    </source>
</evidence>
<dbReference type="RefSeq" id="WP_110095649.1">
    <property type="nucleotide sequence ID" value="NZ_NKUE01000010.1"/>
</dbReference>
<evidence type="ECO:0000256" key="2">
    <source>
        <dbReference type="ARBA" id="ARBA00011738"/>
    </source>
</evidence>
<feature type="binding site" evidence="10">
    <location>
        <position position="184"/>
    </location>
    <ligand>
        <name>substrate</name>
    </ligand>
</feature>
<dbReference type="Gene3D" id="3.90.950.10">
    <property type="match status" value="1"/>
</dbReference>
<feature type="binding site" evidence="10">
    <location>
        <begin position="161"/>
        <end position="164"/>
    </location>
    <ligand>
        <name>substrate</name>
    </ligand>
</feature>
<feature type="binding site" evidence="10">
    <location>
        <position position="80"/>
    </location>
    <ligand>
        <name>Mg(2+)</name>
        <dbReference type="ChEBI" id="CHEBI:18420"/>
    </ligand>
</feature>
<comment type="cofactor">
    <cofactor evidence="10">
        <name>Mg(2+)</name>
        <dbReference type="ChEBI" id="CHEBI:18420"/>
    </cofactor>
    <text evidence="10">Binds 1 Mg(2+) ion per subunit.</text>
</comment>
<dbReference type="GO" id="GO:0017111">
    <property type="term" value="F:ribonucleoside triphosphate phosphatase activity"/>
    <property type="evidence" value="ECO:0007669"/>
    <property type="project" value="InterPro"/>
</dbReference>
<reference evidence="12 13" key="1">
    <citation type="submission" date="2018-01" db="EMBL/GenBank/DDBJ databases">
        <title>Draft Genome Sequence of Komagataeibacter maltaceti LMG 1529, a Vinegar Producing Acetic Acid Bacterium Isolated from Malt Vinegar Brewery Acetifiers.</title>
        <authorList>
            <person name="Zhang Q."/>
            <person name="Hollensteiner J."/>
            <person name="Poehlein A."/>
            <person name="Daniel R."/>
        </authorList>
    </citation>
    <scope>NUCLEOTIDE SEQUENCE [LARGE SCALE GENOMIC DNA]</scope>
    <source>
        <strain evidence="12 13">LMG 1529</strain>
    </source>
</reference>
<protein>
    <recommendedName>
        <fullName evidence="10">dITP/XTP pyrophosphatase</fullName>
        <ecNumber evidence="10">3.6.1.66</ecNumber>
    </recommendedName>
    <alternativeName>
        <fullName evidence="10">Non-canonical purine NTP pyrophosphatase</fullName>
    </alternativeName>
    <alternativeName>
        <fullName evidence="10">Non-standard purine NTP pyrophosphatase</fullName>
    </alternativeName>
    <alternativeName>
        <fullName evidence="10">Nucleoside-triphosphate diphosphatase</fullName>
    </alternativeName>
    <alternativeName>
        <fullName evidence="10">Nucleoside-triphosphate pyrophosphatase</fullName>
        <shortName evidence="10">NTPase</shortName>
    </alternativeName>
</protein>
<evidence type="ECO:0000313" key="13">
    <source>
        <dbReference type="Proteomes" id="UP000237344"/>
    </source>
</evidence>
<dbReference type="GO" id="GO:0036222">
    <property type="term" value="F:XTP diphosphatase activity"/>
    <property type="evidence" value="ECO:0007669"/>
    <property type="project" value="UniProtKB-UniRule"/>
</dbReference>
<evidence type="ECO:0000256" key="6">
    <source>
        <dbReference type="ARBA" id="ARBA00022842"/>
    </source>
</evidence>
<comment type="similarity">
    <text evidence="1 10 11">Belongs to the HAM1 NTPase family.</text>
</comment>
<evidence type="ECO:0000256" key="11">
    <source>
        <dbReference type="RuleBase" id="RU003781"/>
    </source>
</evidence>
<comment type="catalytic activity">
    <reaction evidence="9 10">
        <text>XTP + H2O = XMP + diphosphate + H(+)</text>
        <dbReference type="Rhea" id="RHEA:28610"/>
        <dbReference type="ChEBI" id="CHEBI:15377"/>
        <dbReference type="ChEBI" id="CHEBI:15378"/>
        <dbReference type="ChEBI" id="CHEBI:33019"/>
        <dbReference type="ChEBI" id="CHEBI:57464"/>
        <dbReference type="ChEBI" id="CHEBI:61314"/>
        <dbReference type="EC" id="3.6.1.66"/>
    </reaction>
</comment>
<feature type="binding site" evidence="10">
    <location>
        <position position="51"/>
    </location>
    <ligand>
        <name>Mg(2+)</name>
        <dbReference type="ChEBI" id="CHEBI:18420"/>
    </ligand>
</feature>
<feature type="binding site" evidence="10">
    <location>
        <position position="81"/>
    </location>
    <ligand>
        <name>substrate</name>
    </ligand>
</feature>
<dbReference type="GO" id="GO:0046872">
    <property type="term" value="F:metal ion binding"/>
    <property type="evidence" value="ECO:0007669"/>
    <property type="project" value="UniProtKB-KW"/>
</dbReference>
<dbReference type="SUPFAM" id="SSF52972">
    <property type="entry name" value="ITPase-like"/>
    <property type="match status" value="1"/>
</dbReference>
<keyword evidence="6 10" id="KW-0460">Magnesium</keyword>
<dbReference type="HAMAP" id="MF_01405">
    <property type="entry name" value="Non_canon_purine_NTPase"/>
    <property type="match status" value="1"/>
</dbReference>
<comment type="catalytic activity">
    <reaction evidence="10">
        <text>ITP + H2O = IMP + diphosphate + H(+)</text>
        <dbReference type="Rhea" id="RHEA:29399"/>
        <dbReference type="ChEBI" id="CHEBI:15377"/>
        <dbReference type="ChEBI" id="CHEBI:15378"/>
        <dbReference type="ChEBI" id="CHEBI:33019"/>
        <dbReference type="ChEBI" id="CHEBI:58053"/>
        <dbReference type="ChEBI" id="CHEBI:61402"/>
        <dbReference type="EC" id="3.6.1.66"/>
    </reaction>
</comment>
<organism evidence="12 13">
    <name type="scientific">Novacetimonas maltaceti</name>
    <dbReference type="NCBI Taxonomy" id="1203393"/>
    <lineage>
        <taxon>Bacteria</taxon>
        <taxon>Pseudomonadati</taxon>
        <taxon>Pseudomonadota</taxon>
        <taxon>Alphaproteobacteria</taxon>
        <taxon>Acetobacterales</taxon>
        <taxon>Acetobacteraceae</taxon>
        <taxon>Novacetimonas</taxon>
    </lineage>
</organism>
<comment type="function">
    <text evidence="10">Pyrophosphatase that catalyzes the hydrolysis of nucleoside triphosphates to their monophosphate derivatives, with a high preference for the non-canonical purine nucleotides XTP (xanthosine triphosphate), dITP (deoxyinosine triphosphate) and ITP. Seems to function as a house-cleaning enzyme that removes non-canonical purine nucleotides from the nucleotide pool, thus preventing their incorporation into DNA/RNA and avoiding chromosomal lesions.</text>
</comment>
<comment type="catalytic activity">
    <reaction evidence="8 10">
        <text>dITP + H2O = dIMP + diphosphate + H(+)</text>
        <dbReference type="Rhea" id="RHEA:28342"/>
        <dbReference type="ChEBI" id="CHEBI:15377"/>
        <dbReference type="ChEBI" id="CHEBI:15378"/>
        <dbReference type="ChEBI" id="CHEBI:33019"/>
        <dbReference type="ChEBI" id="CHEBI:61194"/>
        <dbReference type="ChEBI" id="CHEBI:61382"/>
        <dbReference type="EC" id="3.6.1.66"/>
    </reaction>
</comment>
<dbReference type="GO" id="GO:0035870">
    <property type="term" value="F:dITP diphosphatase activity"/>
    <property type="evidence" value="ECO:0007669"/>
    <property type="project" value="UniProtKB-UniRule"/>
</dbReference>
<dbReference type="InterPro" id="IPR029001">
    <property type="entry name" value="ITPase-like_fam"/>
</dbReference>
<evidence type="ECO:0000256" key="5">
    <source>
        <dbReference type="ARBA" id="ARBA00022801"/>
    </source>
</evidence>
<evidence type="ECO:0000256" key="7">
    <source>
        <dbReference type="ARBA" id="ARBA00023080"/>
    </source>
</evidence>
<keyword evidence="4 10" id="KW-0547">Nucleotide-binding</keyword>
<accession>A0A2S3W157</accession>
<evidence type="ECO:0000256" key="4">
    <source>
        <dbReference type="ARBA" id="ARBA00022741"/>
    </source>
</evidence>
<keyword evidence="5 10" id="KW-0378">Hydrolase</keyword>
<dbReference type="EMBL" id="POTC01000028">
    <property type="protein sequence ID" value="POF62283.1"/>
    <property type="molecule type" value="Genomic_DNA"/>
</dbReference>
<dbReference type="Pfam" id="PF01725">
    <property type="entry name" value="Ham1p_like"/>
    <property type="match status" value="1"/>
</dbReference>
<feature type="active site" description="Proton acceptor" evidence="10">
    <location>
        <position position="80"/>
    </location>
</feature>
<dbReference type="GO" id="GO:0000166">
    <property type="term" value="F:nucleotide binding"/>
    <property type="evidence" value="ECO:0007669"/>
    <property type="project" value="UniProtKB-KW"/>
</dbReference>
<sequence length="205" mass="21823">MSGGPTRRLRRGDTLVLASHNAGKLAEFSSLLSGYGIKVVSAGTLGLPEPEETATTFSGNAEIKALAAARAAGLPALADDSGFCVSALNGDPGVLSARWAGPNKDFPAVMRRIHDLMGDNPDREAWFVSVLCLAWPDGETEMFEGRIDGQVVWPPRGEHGHGYDPIFAPDGSTLTFAQMTEEQKNAISHRGLAFNLFRDGCLQPA</sequence>
<dbReference type="PANTHER" id="PTHR11067:SF9">
    <property type="entry name" value="INOSINE TRIPHOSPHATE PYROPHOSPHATASE"/>
    <property type="match status" value="1"/>
</dbReference>
<feature type="binding site" evidence="10">
    <location>
        <begin position="189"/>
        <end position="190"/>
    </location>
    <ligand>
        <name>substrate</name>
    </ligand>
</feature>
<comment type="caution">
    <text evidence="12">The sequence shown here is derived from an EMBL/GenBank/DDBJ whole genome shotgun (WGS) entry which is preliminary data.</text>
</comment>
<evidence type="ECO:0000256" key="3">
    <source>
        <dbReference type="ARBA" id="ARBA00022723"/>
    </source>
</evidence>
<dbReference type="CDD" id="cd00515">
    <property type="entry name" value="HAM1"/>
    <property type="match status" value="1"/>
</dbReference>
<dbReference type="EC" id="3.6.1.66" evidence="10"/>
<name>A0A2S3W157_9PROT</name>
<dbReference type="GO" id="GO:0009117">
    <property type="term" value="P:nucleotide metabolic process"/>
    <property type="evidence" value="ECO:0007669"/>
    <property type="project" value="UniProtKB-KW"/>
</dbReference>
<dbReference type="Proteomes" id="UP000237344">
    <property type="component" value="Unassembled WGS sequence"/>
</dbReference>
<proteinExistence type="inferred from homology"/>
<keyword evidence="3 10" id="KW-0479">Metal-binding</keyword>
<dbReference type="InterPro" id="IPR020922">
    <property type="entry name" value="dITP/XTP_pyrophosphatase"/>
</dbReference>
<dbReference type="OrthoDB" id="9807456at2"/>
<dbReference type="GO" id="GO:0005829">
    <property type="term" value="C:cytosol"/>
    <property type="evidence" value="ECO:0007669"/>
    <property type="project" value="TreeGrafter"/>
</dbReference>
<dbReference type="GO" id="GO:0036220">
    <property type="term" value="F:ITP diphosphatase activity"/>
    <property type="evidence" value="ECO:0007669"/>
    <property type="project" value="UniProtKB-UniRule"/>
</dbReference>
<dbReference type="NCBIfam" id="TIGR00042">
    <property type="entry name" value="RdgB/HAM1 family non-canonical purine NTP pyrophosphatase"/>
    <property type="match status" value="1"/>
</dbReference>
<dbReference type="InterPro" id="IPR002637">
    <property type="entry name" value="RdgB/HAM1"/>
</dbReference>